<dbReference type="EMBL" id="BEZZ01256273">
    <property type="protein sequence ID" value="GCC48758.1"/>
    <property type="molecule type" value="Genomic_DNA"/>
</dbReference>
<dbReference type="AlphaFoldDB" id="A0A401U1I4"/>
<dbReference type="Proteomes" id="UP000287033">
    <property type="component" value="Unassembled WGS sequence"/>
</dbReference>
<gene>
    <name evidence="1" type="ORF">chiPu_0033177</name>
</gene>
<protein>
    <submittedName>
        <fullName evidence="1">Uncharacterized protein</fullName>
    </submittedName>
</protein>
<proteinExistence type="predicted"/>
<reference evidence="1 2" key="1">
    <citation type="journal article" date="2018" name="Nat. Ecol. Evol.">
        <title>Shark genomes provide insights into elasmobranch evolution and the origin of vertebrates.</title>
        <authorList>
            <person name="Hara Y"/>
            <person name="Yamaguchi K"/>
            <person name="Onimaru K"/>
            <person name="Kadota M"/>
            <person name="Koyanagi M"/>
            <person name="Keeley SD"/>
            <person name="Tatsumi K"/>
            <person name="Tanaka K"/>
            <person name="Motone F"/>
            <person name="Kageyama Y"/>
            <person name="Nozu R"/>
            <person name="Adachi N"/>
            <person name="Nishimura O"/>
            <person name="Nakagawa R"/>
            <person name="Tanegashima C"/>
            <person name="Kiyatake I"/>
            <person name="Matsumoto R"/>
            <person name="Murakumo K"/>
            <person name="Nishida K"/>
            <person name="Terakita A"/>
            <person name="Kuratani S"/>
            <person name="Sato K"/>
            <person name="Hyodo S Kuraku.S."/>
        </authorList>
    </citation>
    <scope>NUCLEOTIDE SEQUENCE [LARGE SCALE GENOMIC DNA]</scope>
</reference>
<comment type="caution">
    <text evidence="1">The sequence shown here is derived from an EMBL/GenBank/DDBJ whole genome shotgun (WGS) entry which is preliminary data.</text>
</comment>
<sequence length="67" mass="7645">VQKAQSPNDVPLKIQEEPYFAVVHDAIEFERMIHAIAEEMCKLHELDHDLGDPQIPSDYLGNNKGKM</sequence>
<name>A0A401U1I4_CHIPU</name>
<keyword evidence="2" id="KW-1185">Reference proteome</keyword>
<evidence type="ECO:0000313" key="1">
    <source>
        <dbReference type="EMBL" id="GCC48758.1"/>
    </source>
</evidence>
<evidence type="ECO:0000313" key="2">
    <source>
        <dbReference type="Proteomes" id="UP000287033"/>
    </source>
</evidence>
<accession>A0A401U1I4</accession>
<organism evidence="1 2">
    <name type="scientific">Chiloscyllium punctatum</name>
    <name type="common">Brownbanded bambooshark</name>
    <name type="synonym">Hemiscyllium punctatum</name>
    <dbReference type="NCBI Taxonomy" id="137246"/>
    <lineage>
        <taxon>Eukaryota</taxon>
        <taxon>Metazoa</taxon>
        <taxon>Chordata</taxon>
        <taxon>Craniata</taxon>
        <taxon>Vertebrata</taxon>
        <taxon>Chondrichthyes</taxon>
        <taxon>Elasmobranchii</taxon>
        <taxon>Galeomorphii</taxon>
        <taxon>Galeoidea</taxon>
        <taxon>Orectolobiformes</taxon>
        <taxon>Hemiscylliidae</taxon>
        <taxon>Chiloscyllium</taxon>
    </lineage>
</organism>
<feature type="non-terminal residue" evidence="1">
    <location>
        <position position="1"/>
    </location>
</feature>
<dbReference type="OrthoDB" id="306254at2759"/>